<keyword evidence="8" id="KW-1185">Reference proteome</keyword>
<evidence type="ECO:0000256" key="3">
    <source>
        <dbReference type="PROSITE-ProRule" id="PRU00283"/>
    </source>
</evidence>
<dbReference type="Gene3D" id="3.40.850.10">
    <property type="entry name" value="Kinesin motor domain"/>
    <property type="match status" value="1"/>
</dbReference>
<dbReference type="PRINTS" id="PR00380">
    <property type="entry name" value="KINESINHEAVY"/>
</dbReference>
<feature type="coiled-coil region" evidence="4">
    <location>
        <begin position="610"/>
        <end position="637"/>
    </location>
</feature>
<dbReference type="OrthoDB" id="2284932at2759"/>
<feature type="region of interest" description="Disordered" evidence="5">
    <location>
        <begin position="1"/>
        <end position="132"/>
    </location>
</feature>
<keyword evidence="3" id="KW-0067">ATP-binding</keyword>
<feature type="compositionally biased region" description="Low complexity" evidence="5">
    <location>
        <begin position="13"/>
        <end position="29"/>
    </location>
</feature>
<feature type="compositionally biased region" description="Low complexity" evidence="5">
    <location>
        <begin position="389"/>
        <end position="399"/>
    </location>
</feature>
<reference evidence="7" key="1">
    <citation type="submission" date="2016-04" db="EMBL/GenBank/DDBJ databases">
        <authorList>
            <person name="Evans L.H."/>
            <person name="Alamgir A."/>
            <person name="Owens N."/>
            <person name="Weber N.D."/>
            <person name="Virtaneva K."/>
            <person name="Barbian K."/>
            <person name="Babar A."/>
            <person name="Rosenke K."/>
        </authorList>
    </citation>
    <scope>NUCLEOTIDE SEQUENCE [LARGE SCALE GENOMIC DNA]</scope>
    <source>
        <strain evidence="7">CBS 101.48</strain>
    </source>
</reference>
<dbReference type="GO" id="GO:0005524">
    <property type="term" value="F:ATP binding"/>
    <property type="evidence" value="ECO:0007669"/>
    <property type="project" value="UniProtKB-UniRule"/>
</dbReference>
<feature type="region of interest" description="Disordered" evidence="5">
    <location>
        <begin position="559"/>
        <end position="578"/>
    </location>
</feature>
<feature type="compositionally biased region" description="Low complexity" evidence="5">
    <location>
        <begin position="86"/>
        <end position="117"/>
    </location>
</feature>
<feature type="domain" description="Kinesin motor" evidence="6">
    <location>
        <begin position="140"/>
        <end position="390"/>
    </location>
</feature>
<dbReference type="PANTHER" id="PTHR47968">
    <property type="entry name" value="CENTROMERE PROTEIN E"/>
    <property type="match status" value="1"/>
</dbReference>
<feature type="binding site" evidence="3">
    <location>
        <begin position="215"/>
        <end position="222"/>
    </location>
    <ligand>
        <name>ATP</name>
        <dbReference type="ChEBI" id="CHEBI:30616"/>
    </ligand>
</feature>
<dbReference type="InterPro" id="IPR001752">
    <property type="entry name" value="Kinesin_motor_dom"/>
</dbReference>
<feature type="compositionally biased region" description="Low complexity" evidence="5">
    <location>
        <begin position="41"/>
        <end position="63"/>
    </location>
</feature>
<dbReference type="STRING" id="4829.A0A168SXA9"/>
<dbReference type="AlphaFoldDB" id="A0A168SXA9"/>
<keyword evidence="2 3" id="KW-0505">Motor protein</keyword>
<organism evidence="7">
    <name type="scientific">Absidia glauca</name>
    <name type="common">Pin mould</name>
    <dbReference type="NCBI Taxonomy" id="4829"/>
    <lineage>
        <taxon>Eukaryota</taxon>
        <taxon>Fungi</taxon>
        <taxon>Fungi incertae sedis</taxon>
        <taxon>Mucoromycota</taxon>
        <taxon>Mucoromycotina</taxon>
        <taxon>Mucoromycetes</taxon>
        <taxon>Mucorales</taxon>
        <taxon>Cunninghamellaceae</taxon>
        <taxon>Absidia</taxon>
    </lineage>
</organism>
<evidence type="ECO:0000256" key="2">
    <source>
        <dbReference type="ARBA" id="ARBA00023175"/>
    </source>
</evidence>
<evidence type="ECO:0000259" key="6">
    <source>
        <dbReference type="PROSITE" id="PS50067"/>
    </source>
</evidence>
<dbReference type="GO" id="GO:0008017">
    <property type="term" value="F:microtubule binding"/>
    <property type="evidence" value="ECO:0007669"/>
    <property type="project" value="InterPro"/>
</dbReference>
<comment type="similarity">
    <text evidence="3">Belongs to the TRAFAC class myosin-kinesin ATPase superfamily. Kinesin family.</text>
</comment>
<proteinExistence type="inferred from homology"/>
<dbReference type="InterPro" id="IPR027417">
    <property type="entry name" value="P-loop_NTPase"/>
</dbReference>
<keyword evidence="1 4" id="KW-0175">Coiled coil</keyword>
<dbReference type="PROSITE" id="PS50067">
    <property type="entry name" value="KINESIN_MOTOR_2"/>
    <property type="match status" value="1"/>
</dbReference>
<evidence type="ECO:0000256" key="4">
    <source>
        <dbReference type="SAM" id="Coils"/>
    </source>
</evidence>
<dbReference type="GO" id="GO:0007018">
    <property type="term" value="P:microtubule-based movement"/>
    <property type="evidence" value="ECO:0007669"/>
    <property type="project" value="InterPro"/>
</dbReference>
<dbReference type="InParanoid" id="A0A168SXA9"/>
<sequence>MALISSSLPPPSFASSPSSSSSSTSSSKKSYYDIKPKDTRSLSTSLLPRPSISASSSRSKLPSTLMYTHHQPYRRRPSHIPQLKPSTSNNSNSLSTITTTTSSSQTSRSTSSSVLTLPHPAAMPGTRSSPLKMVGHQQTNARVLVQCLGSQLLVEDSGAVVTLHQQQRGVKAKRKRFVFDHVAGPKESVQTMMPSLQPLIRQALYGYHGTILCYGPAGCGKSSVSSPCGSWVSVVTQTGLNVIGSRNSGGIILQTMETLFDMIYKESGSEYVLRASYYEVYQDGLYDLICPTNTEINIHQTKKKSAYVGPLAEEIITSPTDVMKIIQKGQANLYLCPDQHAYKDSHVIFKLIIESQKLSDHAKKSHVPGSSSPSPVTTSQVMFVDLAESETPPSSSTSSFNVNQHYPLNGRHKKKDIGLTAFEATVLQRSGKDNNYTPSEWRTSTLIRLLEPSLTGQTNLTSICIIDDHHHSYDYLKFACRLRKLLVSPNVNEEVDDQSVLVKHRRDRLKLKKKLAQLNTAPEQADDFRLILRAALTRQLTYNQDQIIAHEKYTSSSLATLGPPSRNLSPSSSSSSSSSLSSLLAAATIAKAISDKMEQQDTQNAEVSLVKELKDEKQRLVEQNRLLSQQLTLVEQQVYTLEQRKCILDSIPFLQDELQVTKTELEVTKLLVHKLLVIIVVLTTPNKRYCMKQN</sequence>
<dbReference type="Pfam" id="PF00225">
    <property type="entry name" value="Kinesin"/>
    <property type="match status" value="1"/>
</dbReference>
<evidence type="ECO:0000256" key="5">
    <source>
        <dbReference type="SAM" id="MobiDB-lite"/>
    </source>
</evidence>
<evidence type="ECO:0000256" key="1">
    <source>
        <dbReference type="ARBA" id="ARBA00023054"/>
    </source>
</evidence>
<dbReference type="SUPFAM" id="SSF52540">
    <property type="entry name" value="P-loop containing nucleoside triphosphate hydrolases"/>
    <property type="match status" value="1"/>
</dbReference>
<feature type="compositionally biased region" description="Low complexity" evidence="5">
    <location>
        <begin position="568"/>
        <end position="578"/>
    </location>
</feature>
<feature type="compositionally biased region" description="Basic and acidic residues" evidence="5">
    <location>
        <begin position="30"/>
        <end position="40"/>
    </location>
</feature>
<name>A0A168SXA9_ABSGL</name>
<protein>
    <recommendedName>
        <fullName evidence="6">Kinesin motor domain-containing protein</fullName>
    </recommendedName>
</protein>
<dbReference type="GO" id="GO:0003777">
    <property type="term" value="F:microtubule motor activity"/>
    <property type="evidence" value="ECO:0007669"/>
    <property type="project" value="InterPro"/>
</dbReference>
<dbReference type="EMBL" id="LT554985">
    <property type="protein sequence ID" value="SAM09100.1"/>
    <property type="molecule type" value="Genomic_DNA"/>
</dbReference>
<accession>A0A168SXA9</accession>
<evidence type="ECO:0000313" key="7">
    <source>
        <dbReference type="EMBL" id="SAM09100.1"/>
    </source>
</evidence>
<dbReference type="PANTHER" id="PTHR47968:SF75">
    <property type="entry name" value="CENTROMERE-ASSOCIATED PROTEIN E"/>
    <property type="match status" value="1"/>
</dbReference>
<dbReference type="Proteomes" id="UP000078561">
    <property type="component" value="Unassembled WGS sequence"/>
</dbReference>
<keyword evidence="3" id="KW-0547">Nucleotide-binding</keyword>
<feature type="region of interest" description="Disordered" evidence="5">
    <location>
        <begin position="388"/>
        <end position="407"/>
    </location>
</feature>
<evidence type="ECO:0000313" key="8">
    <source>
        <dbReference type="Proteomes" id="UP000078561"/>
    </source>
</evidence>
<dbReference type="SMART" id="SM00129">
    <property type="entry name" value="KISc"/>
    <property type="match status" value="1"/>
</dbReference>
<dbReference type="InterPro" id="IPR027640">
    <property type="entry name" value="Kinesin-like_fam"/>
</dbReference>
<dbReference type="InterPro" id="IPR036961">
    <property type="entry name" value="Kinesin_motor_dom_sf"/>
</dbReference>
<gene>
    <name evidence="7" type="primary">ABSGL_14774.1 scaffold 14966</name>
</gene>